<name>A0A9N9JPU4_9GLOM</name>
<dbReference type="EMBL" id="CAJVPV010059444">
    <property type="protein sequence ID" value="CAG8788889.1"/>
    <property type="molecule type" value="Genomic_DNA"/>
</dbReference>
<dbReference type="Pfam" id="PF14676">
    <property type="entry name" value="FANCI_S2"/>
    <property type="match status" value="1"/>
</dbReference>
<evidence type="ECO:0000259" key="1">
    <source>
        <dbReference type="Pfam" id="PF14676"/>
    </source>
</evidence>
<accession>A0A9N9JPU4</accession>
<feature type="non-terminal residue" evidence="2">
    <location>
        <position position="1"/>
    </location>
</feature>
<reference evidence="2" key="1">
    <citation type="submission" date="2021-06" db="EMBL/GenBank/DDBJ databases">
        <authorList>
            <person name="Kallberg Y."/>
            <person name="Tangrot J."/>
            <person name="Rosling A."/>
        </authorList>
    </citation>
    <scope>NUCLEOTIDE SEQUENCE</scope>
    <source>
        <strain evidence="2">CL551</strain>
    </source>
</reference>
<dbReference type="InterPro" id="IPR029315">
    <property type="entry name" value="FANCI_S2"/>
</dbReference>
<dbReference type="InterPro" id="IPR026171">
    <property type="entry name" value="FANCI"/>
</dbReference>
<dbReference type="Proteomes" id="UP000789342">
    <property type="component" value="Unassembled WGS sequence"/>
</dbReference>
<proteinExistence type="predicted"/>
<evidence type="ECO:0000313" key="3">
    <source>
        <dbReference type="Proteomes" id="UP000789342"/>
    </source>
</evidence>
<keyword evidence="3" id="KW-1185">Reference proteome</keyword>
<comment type="caution">
    <text evidence="2">The sequence shown here is derived from an EMBL/GenBank/DDBJ whole genome shotgun (WGS) entry which is preliminary data.</text>
</comment>
<sequence length="112" mass="12684">TTILFEMFKIHDMVRAEILDRILSSIVSKASSAENFLNLLDMIVKEAPNSIANYIPKIRGTLDYLTYLPPNITDKLLKALQPIIFANQSFRDGLMIVLRKGMSTKDLDGRRA</sequence>
<dbReference type="PANTHER" id="PTHR21818:SF0">
    <property type="entry name" value="FANCONI ANEMIA GROUP I PROTEIN"/>
    <property type="match status" value="1"/>
</dbReference>
<evidence type="ECO:0000313" key="2">
    <source>
        <dbReference type="EMBL" id="CAG8788889.1"/>
    </source>
</evidence>
<feature type="non-terminal residue" evidence="2">
    <location>
        <position position="112"/>
    </location>
</feature>
<dbReference type="PANTHER" id="PTHR21818">
    <property type="entry name" value="BC025462 PROTEIN"/>
    <property type="match status" value="1"/>
</dbReference>
<gene>
    <name evidence="2" type="ORF">AMORRO_LOCUS17967</name>
</gene>
<feature type="domain" description="FANCI solenoid 2" evidence="1">
    <location>
        <begin position="2"/>
        <end position="111"/>
    </location>
</feature>
<dbReference type="GO" id="GO:0070182">
    <property type="term" value="F:DNA polymerase binding"/>
    <property type="evidence" value="ECO:0007669"/>
    <property type="project" value="TreeGrafter"/>
</dbReference>
<dbReference type="OrthoDB" id="195089at2759"/>
<protein>
    <submittedName>
        <fullName evidence="2">10614_t:CDS:1</fullName>
    </submittedName>
</protein>
<dbReference type="AlphaFoldDB" id="A0A9N9JPU4"/>
<organism evidence="2 3">
    <name type="scientific">Acaulospora morrowiae</name>
    <dbReference type="NCBI Taxonomy" id="94023"/>
    <lineage>
        <taxon>Eukaryota</taxon>
        <taxon>Fungi</taxon>
        <taxon>Fungi incertae sedis</taxon>
        <taxon>Mucoromycota</taxon>
        <taxon>Glomeromycotina</taxon>
        <taxon>Glomeromycetes</taxon>
        <taxon>Diversisporales</taxon>
        <taxon>Acaulosporaceae</taxon>
        <taxon>Acaulospora</taxon>
    </lineage>
</organism>
<dbReference type="GO" id="GO:0006281">
    <property type="term" value="P:DNA repair"/>
    <property type="evidence" value="ECO:0007669"/>
    <property type="project" value="InterPro"/>
</dbReference>